<dbReference type="InterPro" id="IPR032675">
    <property type="entry name" value="LRR_dom_sf"/>
</dbReference>
<dbReference type="PROSITE" id="PS51257">
    <property type="entry name" value="PROKAR_LIPOPROTEIN"/>
    <property type="match status" value="1"/>
</dbReference>
<organism evidence="1 2">
    <name type="scientific">Mycoplasma todarodis</name>
    <dbReference type="NCBI Taxonomy" id="1937191"/>
    <lineage>
        <taxon>Bacteria</taxon>
        <taxon>Bacillati</taxon>
        <taxon>Mycoplasmatota</taxon>
        <taxon>Mollicutes</taxon>
        <taxon>Mycoplasmataceae</taxon>
        <taxon>Mycoplasma</taxon>
    </lineage>
</organism>
<gene>
    <name evidence="1" type="ORF">C4B25_00110</name>
</gene>
<evidence type="ECO:0000313" key="2">
    <source>
        <dbReference type="Proteomes" id="UP000291072"/>
    </source>
</evidence>
<accession>A0A4R0XT58</accession>
<evidence type="ECO:0000313" key="1">
    <source>
        <dbReference type="EMBL" id="TCG12083.1"/>
    </source>
</evidence>
<dbReference type="SUPFAM" id="SSF52075">
    <property type="entry name" value="Outer arm dynein light chain 1"/>
    <property type="match status" value="1"/>
</dbReference>
<name>A0A4R0XT58_9MOLU</name>
<protein>
    <submittedName>
        <fullName evidence="1">Uncharacterized protein</fullName>
    </submittedName>
</protein>
<reference evidence="1 2" key="1">
    <citation type="submission" date="2018-02" db="EMBL/GenBank/DDBJ databases">
        <title>Mycoplasma marinum and Mycoplasma todarodis sp. nov., moderately halophilic and psychrotolerant mycoplasmas isolated from cephalopods.</title>
        <authorList>
            <person name="Viver T."/>
        </authorList>
    </citation>
    <scope>NUCLEOTIDE SEQUENCE [LARGE SCALE GENOMIC DNA]</scope>
    <source>
        <strain evidence="1 2">5H</strain>
    </source>
</reference>
<proteinExistence type="predicted"/>
<dbReference type="Gene3D" id="3.80.10.10">
    <property type="entry name" value="Ribonuclease Inhibitor"/>
    <property type="match status" value="1"/>
</dbReference>
<dbReference type="Proteomes" id="UP000291072">
    <property type="component" value="Unassembled WGS sequence"/>
</dbReference>
<comment type="caution">
    <text evidence="1">The sequence shown here is derived from an EMBL/GenBank/DDBJ whole genome shotgun (WGS) entry which is preliminary data.</text>
</comment>
<dbReference type="AlphaFoldDB" id="A0A4R0XT58"/>
<dbReference type="EMBL" id="PSZP01000001">
    <property type="protein sequence ID" value="TCG12083.1"/>
    <property type="molecule type" value="Genomic_DNA"/>
</dbReference>
<keyword evidence="2" id="KW-1185">Reference proteome</keyword>
<sequence length="283" mass="32854">MNKLIKNTLKTLTVAPIALPIVIAVSCGEDEQLKKDPEDLEIHQGIADKKFVFSKGNLIDPKTKELSKSFLDDITKFHEGIEKGLEKFKGKEGKVWQKITYDFSGSKLTSFPWKVFNLFEQDRKIFEFPIKLILNNNELTSFDFKRLPRNIVKLDLSHNKLSGEAPLKDFKYKHQGIYVNLKHNNYTTYDKEYLKSLKDSDHGITVVKDDESIMNRYKLWDKNILGLIMEPRMKKYNEGKHSMSFPEIYSDKNMEISLSVAQAVFASSSKYTRVILSDNKIKW</sequence>
<dbReference type="RefSeq" id="WP_131613036.1">
    <property type="nucleotide sequence ID" value="NZ_PSZP01000001.1"/>
</dbReference>